<feature type="domain" description="NAD(P)-binding" evidence="4">
    <location>
        <begin position="4"/>
        <end position="304"/>
    </location>
</feature>
<organism evidence="5 6">
    <name type="scientific">Methanothrix harundinacea</name>
    <dbReference type="NCBI Taxonomy" id="301375"/>
    <lineage>
        <taxon>Archaea</taxon>
        <taxon>Methanobacteriati</taxon>
        <taxon>Methanobacteriota</taxon>
        <taxon>Stenosarchaea group</taxon>
        <taxon>Methanomicrobia</taxon>
        <taxon>Methanotrichales</taxon>
        <taxon>Methanotrichaceae</taxon>
        <taxon>Methanothrix</taxon>
    </lineage>
</organism>
<reference evidence="5 6" key="1">
    <citation type="journal article" date="2015" name="MBio">
        <title>Genome-Resolved Metagenomic Analysis Reveals Roles for Candidate Phyla and Other Microbial Community Members in Biogeochemical Transformations in Oil Reservoirs.</title>
        <authorList>
            <person name="Hu P."/>
            <person name="Tom L."/>
            <person name="Singh A."/>
            <person name="Thomas B.C."/>
            <person name="Baker B.J."/>
            <person name="Piceno Y.M."/>
            <person name="Andersen G.L."/>
            <person name="Banfield J.F."/>
        </authorList>
    </citation>
    <scope>NUCLEOTIDE SEQUENCE [LARGE SCALE GENOMIC DNA]</scope>
    <source>
        <strain evidence="5">57_489</strain>
    </source>
</reference>
<dbReference type="NCBIfam" id="TIGR01181">
    <property type="entry name" value="dTDP_gluc_dehyt"/>
    <property type="match status" value="1"/>
</dbReference>
<evidence type="ECO:0000256" key="3">
    <source>
        <dbReference type="ARBA" id="ARBA00023239"/>
    </source>
</evidence>
<dbReference type="EMBL" id="LGFT01000096">
    <property type="protein sequence ID" value="KUK43258.1"/>
    <property type="molecule type" value="Genomic_DNA"/>
</dbReference>
<dbReference type="AlphaFoldDB" id="A0A117LEU5"/>
<dbReference type="PANTHER" id="PTHR43000">
    <property type="entry name" value="DTDP-D-GLUCOSE 4,6-DEHYDRATASE-RELATED"/>
    <property type="match status" value="1"/>
</dbReference>
<dbReference type="InterPro" id="IPR036291">
    <property type="entry name" value="NAD(P)-bd_dom_sf"/>
</dbReference>
<keyword evidence="2" id="KW-0520">NAD</keyword>
<dbReference type="Gene3D" id="3.40.50.720">
    <property type="entry name" value="NAD(P)-binding Rossmann-like Domain"/>
    <property type="match status" value="1"/>
</dbReference>
<dbReference type="InterPro" id="IPR005888">
    <property type="entry name" value="dTDP_Gluc_deHydtase"/>
</dbReference>
<evidence type="ECO:0000259" key="4">
    <source>
        <dbReference type="Pfam" id="PF16363"/>
    </source>
</evidence>
<gene>
    <name evidence="5" type="ORF">XD72_2359</name>
</gene>
<dbReference type="CDD" id="cd05246">
    <property type="entry name" value="dTDP_GD_SDR_e"/>
    <property type="match status" value="1"/>
</dbReference>
<dbReference type="GO" id="GO:0009225">
    <property type="term" value="P:nucleotide-sugar metabolic process"/>
    <property type="evidence" value="ECO:0007669"/>
    <property type="project" value="InterPro"/>
</dbReference>
<evidence type="ECO:0000256" key="2">
    <source>
        <dbReference type="ARBA" id="ARBA00023027"/>
    </source>
</evidence>
<protein>
    <submittedName>
        <fullName evidence="5">dTDP-glucose 4,6-dehydratase</fullName>
    </submittedName>
</protein>
<evidence type="ECO:0000256" key="1">
    <source>
        <dbReference type="ARBA" id="ARBA00001911"/>
    </source>
</evidence>
<comment type="cofactor">
    <cofactor evidence="1">
        <name>NAD(+)</name>
        <dbReference type="ChEBI" id="CHEBI:57540"/>
    </cofactor>
</comment>
<evidence type="ECO:0000313" key="6">
    <source>
        <dbReference type="Proteomes" id="UP000057043"/>
    </source>
</evidence>
<sequence length="333" mass="37619">MKLLVTGGMGFIGSNFIRYYLDRHEGAQIVNVDALKYGSNPENLLGVEDERRYSFVEGNISDRDLMSRLVSDVDAVVNFAAETHVDRSISSPEPFLASNVLGTFSILEALRKRNPEARLVHISTDEVYGDALEGSFTEADTLRPSSPYSASKASSDVFVQAYARTYGLYAMITRCTNNYGPCQFPEKLIPKAIIRTLTSLRIPVYGTGKNVRDWIYVLDHCRAVDMVLESGVPGEIYNVSSGEEKTNLEVVKTLLDCMGKDENAIEFVEDRPGHDLRYSLDSSKIRRELGWQPDHSFEEGMKETVGWYVENEGWWKPLADDRVLHPTPWKLEW</sequence>
<dbReference type="GO" id="GO:0008460">
    <property type="term" value="F:dTDP-glucose 4,6-dehydratase activity"/>
    <property type="evidence" value="ECO:0007669"/>
    <property type="project" value="InterPro"/>
</dbReference>
<dbReference type="Gene3D" id="3.90.25.10">
    <property type="entry name" value="UDP-galactose 4-epimerase, domain 1"/>
    <property type="match status" value="1"/>
</dbReference>
<dbReference type="Proteomes" id="UP000057043">
    <property type="component" value="Unassembled WGS sequence"/>
</dbReference>
<dbReference type="Pfam" id="PF16363">
    <property type="entry name" value="GDP_Man_Dehyd"/>
    <property type="match status" value="1"/>
</dbReference>
<proteinExistence type="predicted"/>
<name>A0A117LEU5_9EURY</name>
<accession>A0A117LEU5</accession>
<dbReference type="PATRIC" id="fig|301375.7.peg.1831"/>
<dbReference type="InterPro" id="IPR016040">
    <property type="entry name" value="NAD(P)-bd_dom"/>
</dbReference>
<dbReference type="FunFam" id="3.40.50.720:FF:000304">
    <property type="entry name" value="UDP-glucose 4,6-dehydratase"/>
    <property type="match status" value="1"/>
</dbReference>
<keyword evidence="3" id="KW-0456">Lyase</keyword>
<dbReference type="SUPFAM" id="SSF51735">
    <property type="entry name" value="NAD(P)-binding Rossmann-fold domains"/>
    <property type="match status" value="1"/>
</dbReference>
<comment type="caution">
    <text evidence="5">The sequence shown here is derived from an EMBL/GenBank/DDBJ whole genome shotgun (WGS) entry which is preliminary data.</text>
</comment>
<evidence type="ECO:0000313" key="5">
    <source>
        <dbReference type="EMBL" id="KUK43258.1"/>
    </source>
</evidence>